<dbReference type="GO" id="GO:0000976">
    <property type="term" value="F:transcription cis-regulatory region binding"/>
    <property type="evidence" value="ECO:0007669"/>
    <property type="project" value="TreeGrafter"/>
</dbReference>
<dbReference type="Pfam" id="PF00126">
    <property type="entry name" value="HTH_1"/>
    <property type="match status" value="1"/>
</dbReference>
<comment type="caution">
    <text evidence="6">The sequence shown here is derived from an EMBL/GenBank/DDBJ whole genome shotgun (WGS) entry which is preliminary data.</text>
</comment>
<dbReference type="Gene3D" id="3.40.190.290">
    <property type="match status" value="1"/>
</dbReference>
<gene>
    <name evidence="6" type="ORF">GCM10010885_17210</name>
</gene>
<evidence type="ECO:0000259" key="5">
    <source>
        <dbReference type="PROSITE" id="PS50931"/>
    </source>
</evidence>
<accession>A0A917NMB1</accession>
<name>A0A917NMB1_9BACL</name>
<keyword evidence="3" id="KW-0238">DNA-binding</keyword>
<protein>
    <submittedName>
        <fullName evidence="6">LysR family transcriptional regulator</fullName>
    </submittedName>
</protein>
<dbReference type="InterPro" id="IPR036388">
    <property type="entry name" value="WH-like_DNA-bd_sf"/>
</dbReference>
<dbReference type="CDD" id="cd05466">
    <property type="entry name" value="PBP2_LTTR_substrate"/>
    <property type="match status" value="1"/>
</dbReference>
<dbReference type="InterPro" id="IPR005119">
    <property type="entry name" value="LysR_subst-bd"/>
</dbReference>
<dbReference type="PANTHER" id="PTHR30126">
    <property type="entry name" value="HTH-TYPE TRANSCRIPTIONAL REGULATOR"/>
    <property type="match status" value="1"/>
</dbReference>
<dbReference type="SUPFAM" id="SSF46785">
    <property type="entry name" value="Winged helix' DNA-binding domain"/>
    <property type="match status" value="1"/>
</dbReference>
<feature type="domain" description="HTH lysR-type" evidence="5">
    <location>
        <begin position="1"/>
        <end position="57"/>
    </location>
</feature>
<dbReference type="PRINTS" id="PR00039">
    <property type="entry name" value="HTHLYSR"/>
</dbReference>
<dbReference type="EMBL" id="BMOY01000026">
    <property type="protein sequence ID" value="GGJ08647.1"/>
    <property type="molecule type" value="Genomic_DNA"/>
</dbReference>
<proteinExistence type="inferred from homology"/>
<dbReference type="InterPro" id="IPR036390">
    <property type="entry name" value="WH_DNA-bd_sf"/>
</dbReference>
<dbReference type="SUPFAM" id="SSF53850">
    <property type="entry name" value="Periplasmic binding protein-like II"/>
    <property type="match status" value="1"/>
</dbReference>
<keyword evidence="2" id="KW-0805">Transcription regulation</keyword>
<dbReference type="Proteomes" id="UP000637695">
    <property type="component" value="Unassembled WGS sequence"/>
</dbReference>
<evidence type="ECO:0000256" key="3">
    <source>
        <dbReference type="ARBA" id="ARBA00023125"/>
    </source>
</evidence>
<comment type="similarity">
    <text evidence="1">Belongs to the LysR transcriptional regulatory family.</text>
</comment>
<dbReference type="Gene3D" id="1.10.10.10">
    <property type="entry name" value="Winged helix-like DNA-binding domain superfamily/Winged helix DNA-binding domain"/>
    <property type="match status" value="1"/>
</dbReference>
<dbReference type="RefSeq" id="WP_188882458.1">
    <property type="nucleotide sequence ID" value="NZ_BMOY01000026.1"/>
</dbReference>
<sequence>MDPRYQTFVQIVEHETLVRAAEALRLTQPTVTRQVQQLEAQVGMRLFDRIGKRLVLNRAGEIVYRYAKSCLLLEQKMRDELAAFLDPEAGTVYLGAGLTPSIYLLPPLLARYRRLHPHVQFQVRSGSSREVWAMLRQREVDLGVVTTVPADRDDLVQTPLVRDALRLVAAPGHPLTRFREVRLADAAQYPFVLMREGSSLRAIVERLVAARGATVRAAMETDSLESINRLVQQGIGIAVLPESAVQDDLLLGRLVSIPVVDADLGARTITLVARAEGSLPACAAQFARWLPAAVAGAERTKGEGEKG</sequence>
<evidence type="ECO:0000256" key="2">
    <source>
        <dbReference type="ARBA" id="ARBA00023015"/>
    </source>
</evidence>
<organism evidence="6 7">
    <name type="scientific">Alicyclobacillus cellulosilyticus</name>
    <dbReference type="NCBI Taxonomy" id="1003997"/>
    <lineage>
        <taxon>Bacteria</taxon>
        <taxon>Bacillati</taxon>
        <taxon>Bacillota</taxon>
        <taxon>Bacilli</taxon>
        <taxon>Bacillales</taxon>
        <taxon>Alicyclobacillaceae</taxon>
        <taxon>Alicyclobacillus</taxon>
    </lineage>
</organism>
<reference evidence="6" key="2">
    <citation type="submission" date="2020-09" db="EMBL/GenBank/DDBJ databases">
        <authorList>
            <person name="Sun Q."/>
            <person name="Ohkuma M."/>
        </authorList>
    </citation>
    <scope>NUCLEOTIDE SEQUENCE</scope>
    <source>
        <strain evidence="6">JCM 18487</strain>
    </source>
</reference>
<dbReference type="Pfam" id="PF03466">
    <property type="entry name" value="LysR_substrate"/>
    <property type="match status" value="1"/>
</dbReference>
<dbReference type="PANTHER" id="PTHR30126:SF40">
    <property type="entry name" value="HTH-TYPE TRANSCRIPTIONAL REGULATOR GLTR"/>
    <property type="match status" value="1"/>
</dbReference>
<keyword evidence="7" id="KW-1185">Reference proteome</keyword>
<dbReference type="PROSITE" id="PS50931">
    <property type="entry name" value="HTH_LYSR"/>
    <property type="match status" value="1"/>
</dbReference>
<dbReference type="AlphaFoldDB" id="A0A917NMB1"/>
<evidence type="ECO:0000256" key="4">
    <source>
        <dbReference type="ARBA" id="ARBA00023163"/>
    </source>
</evidence>
<evidence type="ECO:0000313" key="6">
    <source>
        <dbReference type="EMBL" id="GGJ08647.1"/>
    </source>
</evidence>
<evidence type="ECO:0000256" key="1">
    <source>
        <dbReference type="ARBA" id="ARBA00009437"/>
    </source>
</evidence>
<dbReference type="GO" id="GO:0003700">
    <property type="term" value="F:DNA-binding transcription factor activity"/>
    <property type="evidence" value="ECO:0007669"/>
    <property type="project" value="InterPro"/>
</dbReference>
<keyword evidence="4" id="KW-0804">Transcription</keyword>
<dbReference type="InterPro" id="IPR000847">
    <property type="entry name" value="LysR_HTH_N"/>
</dbReference>
<reference evidence="6" key="1">
    <citation type="journal article" date="2014" name="Int. J. Syst. Evol. Microbiol.">
        <title>Complete genome sequence of Corynebacterium casei LMG S-19264T (=DSM 44701T), isolated from a smear-ripened cheese.</title>
        <authorList>
            <consortium name="US DOE Joint Genome Institute (JGI-PGF)"/>
            <person name="Walter F."/>
            <person name="Albersmeier A."/>
            <person name="Kalinowski J."/>
            <person name="Ruckert C."/>
        </authorList>
    </citation>
    <scope>NUCLEOTIDE SEQUENCE</scope>
    <source>
        <strain evidence="6">JCM 18487</strain>
    </source>
</reference>
<evidence type="ECO:0000313" key="7">
    <source>
        <dbReference type="Proteomes" id="UP000637695"/>
    </source>
</evidence>